<evidence type="ECO:0000256" key="3">
    <source>
        <dbReference type="ARBA" id="ARBA00023180"/>
    </source>
</evidence>
<dbReference type="GO" id="GO:0021556">
    <property type="term" value="P:central nervous system formation"/>
    <property type="evidence" value="ECO:0007669"/>
    <property type="project" value="TreeGrafter"/>
</dbReference>
<dbReference type="SUPFAM" id="SSF57501">
    <property type="entry name" value="Cystine-knot cytokines"/>
    <property type="match status" value="1"/>
</dbReference>
<keyword evidence="1" id="KW-0732">Signal</keyword>
<gene>
    <name evidence="6" type="ORF">CHS0354_004405</name>
</gene>
<keyword evidence="4" id="KW-1133">Transmembrane helix</keyword>
<keyword evidence="7" id="KW-1185">Reference proteome</keyword>
<dbReference type="GO" id="GO:0008083">
    <property type="term" value="F:growth factor activity"/>
    <property type="evidence" value="ECO:0007669"/>
    <property type="project" value="TreeGrafter"/>
</dbReference>
<dbReference type="GO" id="GO:0005615">
    <property type="term" value="C:extracellular space"/>
    <property type="evidence" value="ECO:0007669"/>
    <property type="project" value="UniProtKB-ARBA"/>
</dbReference>
<keyword evidence="4" id="KW-0812">Transmembrane</keyword>
<dbReference type="PROSITE" id="PS50270">
    <property type="entry name" value="NGF_2"/>
    <property type="match status" value="1"/>
</dbReference>
<evidence type="ECO:0000256" key="1">
    <source>
        <dbReference type="ARBA" id="ARBA00022729"/>
    </source>
</evidence>
<dbReference type="InterPro" id="IPR032104">
    <property type="entry name" value="Spaetzle"/>
</dbReference>
<evidence type="ECO:0000313" key="6">
    <source>
        <dbReference type="EMBL" id="KAK3601205.1"/>
    </source>
</evidence>
<dbReference type="Gene3D" id="2.10.90.10">
    <property type="entry name" value="Cystine-knot cytokines"/>
    <property type="match status" value="1"/>
</dbReference>
<reference evidence="6" key="2">
    <citation type="journal article" date="2021" name="Genome Biol. Evol.">
        <title>Developing a high-quality reference genome for a parasitic bivalve with doubly uniparental inheritance (Bivalvia: Unionida).</title>
        <authorList>
            <person name="Smith C.H."/>
        </authorList>
    </citation>
    <scope>NUCLEOTIDE SEQUENCE</scope>
    <source>
        <strain evidence="6">CHS0354</strain>
        <tissue evidence="6">Mantle</tissue>
    </source>
</reference>
<keyword evidence="4" id="KW-0472">Membrane</keyword>
<keyword evidence="2" id="KW-1015">Disulfide bond</keyword>
<evidence type="ECO:0000256" key="2">
    <source>
        <dbReference type="ARBA" id="ARBA00023157"/>
    </source>
</evidence>
<dbReference type="PANTHER" id="PTHR23199:SF12">
    <property type="entry name" value="NEUROTROPHIN 1-RELATED"/>
    <property type="match status" value="1"/>
</dbReference>
<sequence length="178" mass="20523">MTYNQLARKSDGDNMPISDVLWVLLTLLLYVNRVIDSLSSDRIKVLKTILAKERLLGGRDKRGKFHDNDSNAGFDCCPTVLERISPLGGLSRDGKLLQLYRDTNTVQKFYEKSCAPDYSYAPCRFINQTVYESRCVQQFTYMYAIVKDFNVTQPFRVDYIKVKSGCTCKVLRERAMEM</sequence>
<protein>
    <recommendedName>
        <fullName evidence="5">Spaetzle domain-containing protein</fullName>
    </recommendedName>
</protein>
<evidence type="ECO:0000259" key="5">
    <source>
        <dbReference type="Pfam" id="PF16077"/>
    </source>
</evidence>
<reference evidence="6" key="3">
    <citation type="submission" date="2023-05" db="EMBL/GenBank/DDBJ databases">
        <authorList>
            <person name="Smith C.H."/>
        </authorList>
    </citation>
    <scope>NUCLEOTIDE SEQUENCE</scope>
    <source>
        <strain evidence="6">CHS0354</strain>
        <tissue evidence="6">Mantle</tissue>
    </source>
</reference>
<evidence type="ECO:0000256" key="4">
    <source>
        <dbReference type="SAM" id="Phobius"/>
    </source>
</evidence>
<organism evidence="6 7">
    <name type="scientific">Potamilus streckersoni</name>
    <dbReference type="NCBI Taxonomy" id="2493646"/>
    <lineage>
        <taxon>Eukaryota</taxon>
        <taxon>Metazoa</taxon>
        <taxon>Spiralia</taxon>
        <taxon>Lophotrochozoa</taxon>
        <taxon>Mollusca</taxon>
        <taxon>Bivalvia</taxon>
        <taxon>Autobranchia</taxon>
        <taxon>Heteroconchia</taxon>
        <taxon>Palaeoheterodonta</taxon>
        <taxon>Unionida</taxon>
        <taxon>Unionoidea</taxon>
        <taxon>Unionidae</taxon>
        <taxon>Ambleminae</taxon>
        <taxon>Lampsilini</taxon>
        <taxon>Potamilus</taxon>
    </lineage>
</organism>
<dbReference type="PANTHER" id="PTHR23199">
    <property type="entry name" value="NEUROTROPHIN 1-RELATED"/>
    <property type="match status" value="1"/>
</dbReference>
<keyword evidence="3" id="KW-0325">Glycoprotein</keyword>
<feature type="transmembrane region" description="Helical" evidence="4">
    <location>
        <begin position="20"/>
        <end position="38"/>
    </location>
</feature>
<dbReference type="Pfam" id="PF16077">
    <property type="entry name" value="Spaetzle"/>
    <property type="match status" value="1"/>
</dbReference>
<dbReference type="GO" id="GO:0005121">
    <property type="term" value="F:Toll binding"/>
    <property type="evidence" value="ECO:0007669"/>
    <property type="project" value="TreeGrafter"/>
</dbReference>
<proteinExistence type="predicted"/>
<dbReference type="InterPro" id="IPR029034">
    <property type="entry name" value="Cystine-knot_cytokine"/>
</dbReference>
<reference evidence="6" key="1">
    <citation type="journal article" date="2021" name="Genome Biol. Evol.">
        <title>A High-Quality Reference Genome for a Parasitic Bivalve with Doubly Uniparental Inheritance (Bivalvia: Unionida).</title>
        <authorList>
            <person name="Smith C.H."/>
        </authorList>
    </citation>
    <scope>NUCLEOTIDE SEQUENCE</scope>
    <source>
        <strain evidence="6">CHS0354</strain>
    </source>
</reference>
<dbReference type="GO" id="GO:0045087">
    <property type="term" value="P:innate immune response"/>
    <property type="evidence" value="ECO:0007669"/>
    <property type="project" value="TreeGrafter"/>
</dbReference>
<evidence type="ECO:0000313" key="7">
    <source>
        <dbReference type="Proteomes" id="UP001195483"/>
    </source>
</evidence>
<feature type="domain" description="Spaetzle" evidence="5">
    <location>
        <begin position="76"/>
        <end position="170"/>
    </location>
</feature>
<dbReference type="AlphaFoldDB" id="A0AAE0SZT3"/>
<name>A0AAE0SZT3_9BIVA</name>
<dbReference type="EMBL" id="JAEAOA010000328">
    <property type="protein sequence ID" value="KAK3601205.1"/>
    <property type="molecule type" value="Genomic_DNA"/>
</dbReference>
<accession>A0AAE0SZT3</accession>
<dbReference type="Proteomes" id="UP001195483">
    <property type="component" value="Unassembled WGS sequence"/>
</dbReference>
<dbReference type="InterPro" id="IPR052444">
    <property type="entry name" value="Spz/Toll_ligand-like"/>
</dbReference>
<comment type="caution">
    <text evidence="6">The sequence shown here is derived from an EMBL/GenBank/DDBJ whole genome shotgun (WGS) entry which is preliminary data.</text>
</comment>